<evidence type="ECO:0000256" key="5">
    <source>
        <dbReference type="ARBA" id="ARBA00022692"/>
    </source>
</evidence>
<evidence type="ECO:0000256" key="3">
    <source>
        <dbReference type="ARBA" id="ARBA00022448"/>
    </source>
</evidence>
<dbReference type="PANTHER" id="PTHR30026">
    <property type="entry name" value="OUTER MEMBRANE PROTEIN TOLC"/>
    <property type="match status" value="1"/>
</dbReference>
<sequence length="466" mass="53056">MNLFPVKWQDGLFFRTTILLTFVFFPVHLVFPDEPDSSDAGVPVTRAEVMREALKNNPGIVVQANRFAAAEEEVGIRRATYFPQISLNLAQLYLNSPLLGISFPNEAPLAPEAILPSFTQEIFEFGRRRNQVRAAVLNRQARRWMLEEARLSVVWKAAMAFDQLSMYQHLLRAARENEKAARRHLDRTRLRLQKGLAIYPDLTQARVYWQKSRLQVIQIVNNVHKAQADLVYATGHEKFRAYKALEGSRQVMLPGNPDVLVETAMGQRPLLIALRRRDREKQVLVNRTFDEHLPRLSLFGTGLLIYGLPPTVTGAPSSSGMFFPGFQSGLMLNIPIFSGMSVVHETERAKARFRKEIADTRLAEIRVARNVRKAWFNLETQRKKVELDQTEVENATVNREMVKKSYDKGLVDSVTLIQAQAEYVSSRETLIADRFRLKMILDEIEWQVGVWPAPLEKRAGGSTGSG</sequence>
<evidence type="ECO:0000256" key="7">
    <source>
        <dbReference type="ARBA" id="ARBA00023237"/>
    </source>
</evidence>
<dbReference type="InterPro" id="IPR003423">
    <property type="entry name" value="OMP_efflux"/>
</dbReference>
<dbReference type="GO" id="GO:1990281">
    <property type="term" value="C:efflux pump complex"/>
    <property type="evidence" value="ECO:0007669"/>
    <property type="project" value="TreeGrafter"/>
</dbReference>
<evidence type="ECO:0000256" key="6">
    <source>
        <dbReference type="ARBA" id="ARBA00023136"/>
    </source>
</evidence>
<keyword evidence="5 8" id="KW-0812">Transmembrane</keyword>
<organism evidence="9">
    <name type="scientific">Leptospirillum ferriphilum</name>
    <dbReference type="NCBI Taxonomy" id="178606"/>
    <lineage>
        <taxon>Bacteria</taxon>
        <taxon>Pseudomonadati</taxon>
        <taxon>Nitrospirota</taxon>
        <taxon>Nitrospiria</taxon>
        <taxon>Nitrospirales</taxon>
        <taxon>Nitrospiraceae</taxon>
        <taxon>Leptospirillum</taxon>
    </lineage>
</organism>
<feature type="transmembrane region" description="Helical" evidence="8">
    <location>
        <begin position="12"/>
        <end position="31"/>
    </location>
</feature>
<dbReference type="GO" id="GO:0015288">
    <property type="term" value="F:porin activity"/>
    <property type="evidence" value="ECO:0007669"/>
    <property type="project" value="TreeGrafter"/>
</dbReference>
<keyword evidence="3" id="KW-0813">Transport</keyword>
<evidence type="ECO:0000256" key="8">
    <source>
        <dbReference type="SAM" id="Phobius"/>
    </source>
</evidence>
<name>A0A7C3LUF1_9BACT</name>
<dbReference type="SUPFAM" id="SSF56954">
    <property type="entry name" value="Outer membrane efflux proteins (OEP)"/>
    <property type="match status" value="1"/>
</dbReference>
<proteinExistence type="inferred from homology"/>
<keyword evidence="8" id="KW-1133">Transmembrane helix</keyword>
<accession>A0A7C3LUF1</accession>
<keyword evidence="7" id="KW-0998">Cell outer membrane</keyword>
<gene>
    <name evidence="9" type="ORF">ENX03_04860</name>
</gene>
<dbReference type="InterPro" id="IPR051906">
    <property type="entry name" value="TolC-like"/>
</dbReference>
<reference evidence="9" key="1">
    <citation type="journal article" date="2020" name="mSystems">
        <title>Genome- and Community-Level Interaction Insights into Carbon Utilization and Element Cycling Functions of Hydrothermarchaeota in Hydrothermal Sediment.</title>
        <authorList>
            <person name="Zhou Z."/>
            <person name="Liu Y."/>
            <person name="Xu W."/>
            <person name="Pan J."/>
            <person name="Luo Z.H."/>
            <person name="Li M."/>
        </authorList>
    </citation>
    <scope>NUCLEOTIDE SEQUENCE [LARGE SCALE GENOMIC DNA]</scope>
    <source>
        <strain evidence="9">SpSt-902</strain>
    </source>
</reference>
<dbReference type="EMBL" id="DTMM01000092">
    <property type="protein sequence ID" value="HFT93261.1"/>
    <property type="molecule type" value="Genomic_DNA"/>
</dbReference>
<comment type="caution">
    <text evidence="9">The sequence shown here is derived from an EMBL/GenBank/DDBJ whole genome shotgun (WGS) entry which is preliminary data.</text>
</comment>
<keyword evidence="6 8" id="KW-0472">Membrane</keyword>
<dbReference type="PANTHER" id="PTHR30026:SF21">
    <property type="entry name" value="SLR1270 PROTEIN"/>
    <property type="match status" value="1"/>
</dbReference>
<evidence type="ECO:0000256" key="4">
    <source>
        <dbReference type="ARBA" id="ARBA00022452"/>
    </source>
</evidence>
<dbReference type="Gene3D" id="1.20.1600.10">
    <property type="entry name" value="Outer membrane efflux proteins (OEP)"/>
    <property type="match status" value="1"/>
</dbReference>
<dbReference type="GO" id="GO:0015562">
    <property type="term" value="F:efflux transmembrane transporter activity"/>
    <property type="evidence" value="ECO:0007669"/>
    <property type="project" value="InterPro"/>
</dbReference>
<dbReference type="AlphaFoldDB" id="A0A7C3LUF1"/>
<comment type="similarity">
    <text evidence="2">Belongs to the outer membrane factor (OMF) (TC 1.B.17) family.</text>
</comment>
<keyword evidence="4" id="KW-1134">Transmembrane beta strand</keyword>
<evidence type="ECO:0000256" key="2">
    <source>
        <dbReference type="ARBA" id="ARBA00007613"/>
    </source>
</evidence>
<protein>
    <submittedName>
        <fullName evidence="9">TolC family protein</fullName>
    </submittedName>
</protein>
<dbReference type="GO" id="GO:0009279">
    <property type="term" value="C:cell outer membrane"/>
    <property type="evidence" value="ECO:0007669"/>
    <property type="project" value="UniProtKB-SubCell"/>
</dbReference>
<evidence type="ECO:0000313" key="9">
    <source>
        <dbReference type="EMBL" id="HFT93261.1"/>
    </source>
</evidence>
<comment type="subcellular location">
    <subcellularLocation>
        <location evidence="1">Cell outer membrane</location>
    </subcellularLocation>
</comment>
<dbReference type="Pfam" id="PF02321">
    <property type="entry name" value="OEP"/>
    <property type="match status" value="2"/>
</dbReference>
<evidence type="ECO:0000256" key="1">
    <source>
        <dbReference type="ARBA" id="ARBA00004442"/>
    </source>
</evidence>